<organism evidence="5 6">
    <name type="scientific">Microbispora hainanensis</name>
    <dbReference type="NCBI Taxonomy" id="568844"/>
    <lineage>
        <taxon>Bacteria</taxon>
        <taxon>Bacillati</taxon>
        <taxon>Actinomycetota</taxon>
        <taxon>Actinomycetes</taxon>
        <taxon>Streptosporangiales</taxon>
        <taxon>Streptosporangiaceae</taxon>
        <taxon>Microbispora</taxon>
    </lineage>
</organism>
<dbReference type="InterPro" id="IPR007791">
    <property type="entry name" value="DjlA_N"/>
</dbReference>
<comment type="caution">
    <text evidence="5">The sequence shown here is derived from an EMBL/GenBank/DDBJ whole genome shotgun (WGS) entry which is preliminary data.</text>
</comment>
<sequence>MIASTRLLGLLIVRVIGRGERVGFLDRFRGEPGRRRAAEGHHPSGPDGRQAAAPRRAVVPAGTGYPQQPQSPPPPPPPVGPWLPPGVGVGVAGLNIVGGLLYVGAGLPSVSGQTVEPALIDPRLPVDLRRPDWTGQGLRYWPSYASIPPDSRAAYLSWLADGRRYPHVPIGYVFLYFYGLERRALHDLRLDRSTVGHELSIIQAEVRRLLRIYGENSSFRSYAGEFDQVLDLLILAGQDTLPSAGHPPEPSREVTPLRLRVGLGEFAAEGRPVPAEWALAWIRSHPDYYPRTPATRCAAQFDALFRSRYAARHRAGLVVRPGRKEVSLDYRPASAGFGGYPRLTLHGIPDVLTLAAPTRKLVALADECTTDLDAYSRFVGRFPDRQASVQAQALLPAELLDLESGGAGRAVTWARDRLGAQETALVPAEEFAALLGAPTAKPAKKDVVALAQLLGSVRIGVEPDPRLGGPVLSSGPMVLFAAPGVPTAASSDAYRAATILLHLAAAVSAADGETSEAEQRHLSDHLERALHLTQDERRRLHAHLRWLIATEVKLTGLTRRLAEIDEKQRAYVAEFLTGVAAADGHISSEEVKTLSRIYRLLGLDPAMVKSVLPATAPPTPAAGPVVVRQAGPEPGFAIPRPADVRTAPAVVHLDHGAIAAKLEETARVGALLGSIFVEEEPAQVPSPPPVADSAAGLDGPHSGLLRGLPNVEQLSRGEFEDLAAKWNLLPDGALDRVNEAAYEVGGEPLLEGDDPIWVNRHLLGEMLT</sequence>
<evidence type="ECO:0000313" key="6">
    <source>
        <dbReference type="Proteomes" id="UP000316541"/>
    </source>
</evidence>
<feature type="domain" description="TerB N-terminal" evidence="3">
    <location>
        <begin position="84"/>
        <end position="294"/>
    </location>
</feature>
<evidence type="ECO:0000313" key="5">
    <source>
        <dbReference type="EMBL" id="TQS23008.1"/>
    </source>
</evidence>
<reference evidence="5 6" key="1">
    <citation type="submission" date="2019-07" db="EMBL/GenBank/DDBJ databases">
        <title>Microbispora hainanensis DSM 45428.</title>
        <authorList>
            <person name="Thawai C."/>
        </authorList>
    </citation>
    <scope>NUCLEOTIDE SEQUENCE [LARGE SCALE GENOMIC DNA]</scope>
    <source>
        <strain evidence="5 6">DSM 45428</strain>
    </source>
</reference>
<dbReference type="SUPFAM" id="SSF158682">
    <property type="entry name" value="TerB-like"/>
    <property type="match status" value="1"/>
</dbReference>
<dbReference type="EMBL" id="VIRM01000005">
    <property type="protein sequence ID" value="TQS23008.1"/>
    <property type="molecule type" value="Genomic_DNA"/>
</dbReference>
<dbReference type="InterPro" id="IPR025266">
    <property type="entry name" value="TerB_N"/>
</dbReference>
<accession>A0A544Z1V9</accession>
<name>A0A544Z1V9_9ACTN</name>
<protein>
    <recommendedName>
        <fullName evidence="7">Tellurite resistance protein TerB</fullName>
    </recommendedName>
</protein>
<gene>
    <name evidence="5" type="ORF">FLX08_06655</name>
</gene>
<dbReference type="Pfam" id="PF13208">
    <property type="entry name" value="TerB_N"/>
    <property type="match status" value="1"/>
</dbReference>
<feature type="domain" description="TerB-C" evidence="4">
    <location>
        <begin position="649"/>
        <end position="765"/>
    </location>
</feature>
<dbReference type="InterPro" id="IPR029024">
    <property type="entry name" value="TerB-like"/>
</dbReference>
<proteinExistence type="predicted"/>
<dbReference type="Pfam" id="PF05099">
    <property type="entry name" value="TerB"/>
    <property type="match status" value="1"/>
</dbReference>
<feature type="domain" description="Co-chaperone DjlA N-terminal" evidence="2">
    <location>
        <begin position="501"/>
        <end position="608"/>
    </location>
</feature>
<dbReference type="AlphaFoldDB" id="A0A544Z1V9"/>
<evidence type="ECO:0000259" key="2">
    <source>
        <dbReference type="Pfam" id="PF05099"/>
    </source>
</evidence>
<dbReference type="CDD" id="cd07176">
    <property type="entry name" value="terB"/>
    <property type="match status" value="1"/>
</dbReference>
<dbReference type="Pfam" id="PF15615">
    <property type="entry name" value="TerB_C"/>
    <property type="match status" value="1"/>
</dbReference>
<feature type="compositionally biased region" description="Low complexity" evidence="1">
    <location>
        <begin position="51"/>
        <end position="61"/>
    </location>
</feature>
<evidence type="ECO:0008006" key="7">
    <source>
        <dbReference type="Google" id="ProtNLM"/>
    </source>
</evidence>
<dbReference type="Gene3D" id="1.10.3680.10">
    <property type="entry name" value="TerB-like"/>
    <property type="match status" value="1"/>
</dbReference>
<evidence type="ECO:0000256" key="1">
    <source>
        <dbReference type="SAM" id="MobiDB-lite"/>
    </source>
</evidence>
<feature type="region of interest" description="Disordered" evidence="1">
    <location>
        <begin position="33"/>
        <end position="81"/>
    </location>
</feature>
<feature type="compositionally biased region" description="Basic and acidic residues" evidence="1">
    <location>
        <begin position="33"/>
        <end position="44"/>
    </location>
</feature>
<evidence type="ECO:0000259" key="3">
    <source>
        <dbReference type="Pfam" id="PF13208"/>
    </source>
</evidence>
<evidence type="ECO:0000259" key="4">
    <source>
        <dbReference type="Pfam" id="PF15615"/>
    </source>
</evidence>
<feature type="compositionally biased region" description="Pro residues" evidence="1">
    <location>
        <begin position="69"/>
        <end position="81"/>
    </location>
</feature>
<dbReference type="InterPro" id="IPR028932">
    <property type="entry name" value="TerB-C"/>
</dbReference>
<dbReference type="Proteomes" id="UP000316541">
    <property type="component" value="Unassembled WGS sequence"/>
</dbReference>